<dbReference type="InterPro" id="IPR023298">
    <property type="entry name" value="ATPase_P-typ_TM_dom_sf"/>
</dbReference>
<evidence type="ECO:0000256" key="21">
    <source>
        <dbReference type="ARBA" id="ARBA00034036"/>
    </source>
</evidence>
<feature type="binding site" evidence="28">
    <location>
        <position position="1432"/>
    </location>
    <ligand>
        <name>ATP</name>
        <dbReference type="ChEBI" id="CHEBI:30616"/>
    </ligand>
</feature>
<name>B4JNR4_DROGR</name>
<feature type="binding site" evidence="29">
    <location>
        <position position="1452"/>
    </location>
    <ligand>
        <name>Mg(2+)</name>
        <dbReference type="ChEBI" id="CHEBI:18420"/>
    </ligand>
</feature>
<dbReference type="OrthoDB" id="377733at2759"/>
<evidence type="ECO:0000256" key="7">
    <source>
        <dbReference type="ARBA" id="ARBA00008109"/>
    </source>
</evidence>
<dbReference type="InterPro" id="IPR023214">
    <property type="entry name" value="HAD_sf"/>
</dbReference>
<dbReference type="GO" id="GO:0045332">
    <property type="term" value="P:phospholipid translocation"/>
    <property type="evidence" value="ECO:0007669"/>
    <property type="project" value="UniProtKB-ARBA"/>
</dbReference>
<evidence type="ECO:0000256" key="20">
    <source>
        <dbReference type="ARBA" id="ARBA00023273"/>
    </source>
</evidence>
<evidence type="ECO:0000256" key="31">
    <source>
        <dbReference type="SAM" id="Phobius"/>
    </source>
</evidence>
<keyword evidence="14 28" id="KW-0067">ATP-binding</keyword>
<evidence type="ECO:0000256" key="24">
    <source>
        <dbReference type="ARBA" id="ARBA00069685"/>
    </source>
</evidence>
<dbReference type="SFLD" id="SFLDG00002">
    <property type="entry name" value="C1.7:_P-type_atpase_like"/>
    <property type="match status" value="1"/>
</dbReference>
<feature type="region of interest" description="Disordered" evidence="30">
    <location>
        <begin position="941"/>
        <end position="982"/>
    </location>
</feature>
<dbReference type="GO" id="GO:0005802">
    <property type="term" value="C:trans-Golgi network"/>
    <property type="evidence" value="ECO:0007669"/>
    <property type="project" value="TreeGrafter"/>
</dbReference>
<dbReference type="SFLD" id="SFLDS00003">
    <property type="entry name" value="Haloacid_Dehalogenase"/>
    <property type="match status" value="1"/>
</dbReference>
<dbReference type="SUPFAM" id="SSF81665">
    <property type="entry name" value="Calcium ATPase, transmembrane domain M"/>
    <property type="match status" value="1"/>
</dbReference>
<evidence type="ECO:0000256" key="6">
    <source>
        <dbReference type="ARBA" id="ARBA00004651"/>
    </source>
</evidence>
<comment type="subunit">
    <text evidence="23">Component of a P4-ATPase flippase complex which consists of a catalytic alpha subunit ATP8B1 and an accessory beta subunit TMEM30A. The flippase ATP8B1:TMEM30A complex can form an intermediate phosphoenzyme in vitro. Also interacts with beta subunit TMEM30B.</text>
</comment>
<keyword evidence="11 29" id="KW-0479">Metal-binding</keyword>
<feature type="binding site" evidence="29">
    <location>
        <position position="660"/>
    </location>
    <ligand>
        <name>Mg(2+)</name>
        <dbReference type="ChEBI" id="CHEBI:18420"/>
    </ligand>
</feature>
<feature type="transmembrane region" description="Helical" evidence="31">
    <location>
        <begin position="589"/>
        <end position="612"/>
    </location>
</feature>
<evidence type="ECO:0000256" key="25">
    <source>
        <dbReference type="ARBA" id="ARBA00075801"/>
    </source>
</evidence>
<dbReference type="STRING" id="7222.B4JNR4"/>
<dbReference type="InterPro" id="IPR001757">
    <property type="entry name" value="P_typ_ATPase"/>
</dbReference>
<dbReference type="HOGENOM" id="CLU_000846_3_2_1"/>
<feature type="transmembrane region" description="Helical" evidence="31">
    <location>
        <begin position="1653"/>
        <end position="1676"/>
    </location>
</feature>
<feature type="region of interest" description="Disordered" evidence="30">
    <location>
        <begin position="1738"/>
        <end position="1759"/>
    </location>
</feature>
<comment type="subcellular location">
    <subcellularLocation>
        <location evidence="2">Apical cell membrane</location>
    </subcellularLocation>
    <subcellularLocation>
        <location evidence="6">Cell membrane</location>
        <topology evidence="6">Multi-pass membrane protein</topology>
    </subcellularLocation>
    <subcellularLocation>
        <location evidence="4">Cell projection</location>
    </subcellularLocation>
    <subcellularLocation>
        <location evidence="3">Endoplasmic reticulum</location>
    </subcellularLocation>
    <subcellularLocation>
        <location evidence="5">Golgi apparatus</location>
    </subcellularLocation>
</comment>
<evidence type="ECO:0000256" key="19">
    <source>
        <dbReference type="ARBA" id="ARBA00023136"/>
    </source>
</evidence>
<feature type="active site" description="4-aspartylphosphate intermediate" evidence="27">
    <location>
        <position position="660"/>
    </location>
</feature>
<dbReference type="Pfam" id="PF16209">
    <property type="entry name" value="PhoLip_ATPase_N"/>
    <property type="match status" value="1"/>
</dbReference>
<dbReference type="GO" id="GO:0007030">
    <property type="term" value="P:Golgi organization"/>
    <property type="evidence" value="ECO:0007669"/>
    <property type="project" value="TreeGrafter"/>
</dbReference>
<evidence type="ECO:0000313" key="35">
    <source>
        <dbReference type="Proteomes" id="UP000001070"/>
    </source>
</evidence>
<dbReference type="Pfam" id="PF13246">
    <property type="entry name" value="Cation_ATPase"/>
    <property type="match status" value="1"/>
</dbReference>
<feature type="transmembrane region" description="Helical" evidence="31">
    <location>
        <begin position="1542"/>
        <end position="1562"/>
    </location>
</feature>
<dbReference type="InterPro" id="IPR008250">
    <property type="entry name" value="ATPase_P-typ_transduc_dom_A_sf"/>
</dbReference>
<keyword evidence="35" id="KW-1185">Reference proteome</keyword>
<dbReference type="GO" id="GO:0090554">
    <property type="term" value="F:phosphatidylcholine floppase activity"/>
    <property type="evidence" value="ECO:0007669"/>
    <property type="project" value="RHEA"/>
</dbReference>
<feature type="transmembrane region" description="Helical" evidence="31">
    <location>
        <begin position="1623"/>
        <end position="1641"/>
    </location>
</feature>
<feature type="binding site" evidence="28">
    <location>
        <position position="1455"/>
    </location>
    <ligand>
        <name>ATP</name>
        <dbReference type="ChEBI" id="CHEBI:30616"/>
    </ligand>
</feature>
<evidence type="ECO:0000256" key="11">
    <source>
        <dbReference type="ARBA" id="ARBA00022723"/>
    </source>
</evidence>
<evidence type="ECO:0000256" key="8">
    <source>
        <dbReference type="ARBA" id="ARBA00012189"/>
    </source>
</evidence>
<dbReference type="EC" id="7.6.2.1" evidence="8"/>
<evidence type="ECO:0000256" key="22">
    <source>
        <dbReference type="ARBA" id="ARBA00052223"/>
    </source>
</evidence>
<feature type="region of interest" description="Disordered" evidence="30">
    <location>
        <begin position="1873"/>
        <end position="1900"/>
    </location>
</feature>
<feature type="binding site" evidence="28">
    <location>
        <position position="1109"/>
    </location>
    <ligand>
        <name>ATP</name>
        <dbReference type="ChEBI" id="CHEBI:30616"/>
    </ligand>
</feature>
<feature type="transmembrane region" description="Helical" evidence="31">
    <location>
        <begin position="1592"/>
        <end position="1611"/>
    </location>
</feature>
<protein>
    <recommendedName>
        <fullName evidence="24">Phospholipid-transporting ATPase IC</fullName>
        <ecNumber evidence="8">7.6.2.1</ecNumber>
    </recommendedName>
    <alternativeName>
        <fullName evidence="25">ATPase class I type 8B member 1</fullName>
    </alternativeName>
    <alternativeName>
        <fullName evidence="26">P4-ATPase flippase complex alpha subunit ATP8B1</fullName>
    </alternativeName>
</protein>
<dbReference type="NCBIfam" id="TIGR01494">
    <property type="entry name" value="ATPase_P-type"/>
    <property type="match status" value="1"/>
</dbReference>
<feature type="region of interest" description="Disordered" evidence="30">
    <location>
        <begin position="1832"/>
        <end position="1852"/>
    </location>
</feature>
<dbReference type="GO" id="GO:0016887">
    <property type="term" value="F:ATP hydrolysis activity"/>
    <property type="evidence" value="ECO:0007669"/>
    <property type="project" value="InterPro"/>
</dbReference>
<evidence type="ECO:0000256" key="13">
    <source>
        <dbReference type="ARBA" id="ARBA00022824"/>
    </source>
</evidence>
<dbReference type="Proteomes" id="UP000001070">
    <property type="component" value="Unassembled WGS sequence"/>
</dbReference>
<dbReference type="InterPro" id="IPR044492">
    <property type="entry name" value="P_typ_ATPase_HD_dom"/>
</dbReference>
<dbReference type="InParanoid" id="B4JNR4"/>
<keyword evidence="19 31" id="KW-0472">Membrane</keyword>
<feature type="compositionally biased region" description="Low complexity" evidence="30">
    <location>
        <begin position="941"/>
        <end position="978"/>
    </location>
</feature>
<keyword evidence="10 31" id="KW-0812">Transmembrane</keyword>
<feature type="region of interest" description="Disordered" evidence="30">
    <location>
        <begin position="877"/>
        <end position="905"/>
    </location>
</feature>
<keyword evidence="12 28" id="KW-0547">Nucleotide-binding</keyword>
<evidence type="ECO:0000256" key="14">
    <source>
        <dbReference type="ARBA" id="ARBA00022840"/>
    </source>
</evidence>
<evidence type="ECO:0000256" key="26">
    <source>
        <dbReference type="ARBA" id="ARBA00083018"/>
    </source>
</evidence>
<keyword evidence="16" id="KW-1278">Translocase</keyword>
<evidence type="ECO:0000256" key="2">
    <source>
        <dbReference type="ARBA" id="ARBA00004221"/>
    </source>
</evidence>
<feature type="compositionally biased region" description="Basic and acidic residues" evidence="30">
    <location>
        <begin position="884"/>
        <end position="894"/>
    </location>
</feature>
<dbReference type="InterPro" id="IPR036412">
    <property type="entry name" value="HAD-like_sf"/>
</dbReference>
<dbReference type="GO" id="GO:0140327">
    <property type="term" value="F:flippase activity"/>
    <property type="evidence" value="ECO:0007669"/>
    <property type="project" value="UniProtKB-ARBA"/>
</dbReference>
<feature type="domain" description="P-type ATPase N-terminal" evidence="32">
    <location>
        <begin position="277"/>
        <end position="342"/>
    </location>
</feature>
<dbReference type="GO" id="GO:0005524">
    <property type="term" value="F:ATP binding"/>
    <property type="evidence" value="ECO:0007669"/>
    <property type="project" value="UniProtKB-KW"/>
</dbReference>
<feature type="binding site" evidence="28">
    <location>
        <position position="1426"/>
    </location>
    <ligand>
        <name>ATP</name>
        <dbReference type="ChEBI" id="CHEBI:30616"/>
    </ligand>
</feature>
<feature type="binding site" evidence="28">
    <location>
        <position position="1245"/>
    </location>
    <ligand>
        <name>ATP</name>
        <dbReference type="ChEBI" id="CHEBI:30616"/>
    </ligand>
</feature>
<feature type="region of interest" description="Disordered" evidence="30">
    <location>
        <begin position="808"/>
        <end position="865"/>
    </location>
</feature>
<dbReference type="SUPFAM" id="SSF81660">
    <property type="entry name" value="Metal cation-transporting ATPase, ATP-binding domain N"/>
    <property type="match status" value="1"/>
</dbReference>
<keyword evidence="17 31" id="KW-1133">Transmembrane helix</keyword>
<dbReference type="SFLD" id="SFLDF00027">
    <property type="entry name" value="p-type_atpase"/>
    <property type="match status" value="1"/>
</dbReference>
<feature type="binding site" evidence="28">
    <location>
        <position position="1246"/>
    </location>
    <ligand>
        <name>ATP</name>
        <dbReference type="ChEBI" id="CHEBI:30616"/>
    </ligand>
</feature>
<accession>B4JNR4</accession>
<dbReference type="Gene3D" id="3.40.1110.10">
    <property type="entry name" value="Calcium-transporting ATPase, cytoplasmic domain N"/>
    <property type="match status" value="2"/>
</dbReference>
<comment type="similarity">
    <text evidence="7">Belongs to the cation transport ATPase (P-type) (TC 3.A.3) family. Type IV subfamily.</text>
</comment>
<evidence type="ECO:0000313" key="34">
    <source>
        <dbReference type="EMBL" id="EDV92357.1"/>
    </source>
</evidence>
<evidence type="ECO:0000256" key="12">
    <source>
        <dbReference type="ARBA" id="ARBA00022741"/>
    </source>
</evidence>
<dbReference type="GO" id="GO:0000287">
    <property type="term" value="F:magnesium ion binding"/>
    <property type="evidence" value="ECO:0007669"/>
    <property type="project" value="InterPro"/>
</dbReference>
<keyword evidence="18" id="KW-0333">Golgi apparatus</keyword>
<dbReference type="InterPro" id="IPR023299">
    <property type="entry name" value="ATPase_P-typ_cyto_dom_N"/>
</dbReference>
<evidence type="ECO:0000256" key="23">
    <source>
        <dbReference type="ARBA" id="ARBA00062467"/>
    </source>
</evidence>
<dbReference type="FunFam" id="3.40.50.1000:FF:000001">
    <property type="entry name" value="Phospholipid-transporting ATPase IC"/>
    <property type="match status" value="1"/>
</dbReference>
<evidence type="ECO:0000256" key="17">
    <source>
        <dbReference type="ARBA" id="ARBA00022989"/>
    </source>
</evidence>
<evidence type="ECO:0000256" key="10">
    <source>
        <dbReference type="ARBA" id="ARBA00022692"/>
    </source>
</evidence>
<evidence type="ECO:0000256" key="3">
    <source>
        <dbReference type="ARBA" id="ARBA00004240"/>
    </source>
</evidence>
<dbReference type="eggNOG" id="KOG0206">
    <property type="taxonomic scope" value="Eukaryota"/>
</dbReference>
<dbReference type="InterPro" id="IPR018303">
    <property type="entry name" value="ATPase_P-typ_P_site"/>
</dbReference>
<dbReference type="GO" id="GO:0042995">
    <property type="term" value="C:cell projection"/>
    <property type="evidence" value="ECO:0007669"/>
    <property type="project" value="UniProtKB-SubCell"/>
</dbReference>
<dbReference type="PANTHER" id="PTHR24092:SF190">
    <property type="entry name" value="PHOSPHOLIPID-TRANSPORTING ATPASE"/>
    <property type="match status" value="1"/>
</dbReference>
<gene>
    <name evidence="34" type="primary">Dgri\GH24867</name>
    <name evidence="34" type="ORF">Dgri_GH24867</name>
</gene>
<comment type="catalytic activity">
    <reaction evidence="21">
        <text>ATP + H2O + phospholipidSide 1 = ADP + phosphate + phospholipidSide 2.</text>
        <dbReference type="EC" id="7.6.2.1"/>
    </reaction>
</comment>
<dbReference type="PANTHER" id="PTHR24092">
    <property type="entry name" value="PROBABLE PHOSPHOLIPID-TRANSPORTING ATPASE"/>
    <property type="match status" value="1"/>
</dbReference>
<feature type="binding site" evidence="29">
    <location>
        <position position="662"/>
    </location>
    <ligand>
        <name>Mg(2+)</name>
        <dbReference type="ChEBI" id="CHEBI:18420"/>
    </ligand>
</feature>
<dbReference type="InterPro" id="IPR006539">
    <property type="entry name" value="P-type_ATPase_IV"/>
</dbReference>
<dbReference type="EMBL" id="CH916371">
    <property type="protein sequence ID" value="EDV92357.1"/>
    <property type="molecule type" value="Genomic_DNA"/>
</dbReference>
<dbReference type="FunCoup" id="B4JNR4">
    <property type="interactions" value="242"/>
</dbReference>
<dbReference type="Gene3D" id="2.70.150.10">
    <property type="entry name" value="Calcium-transporting ATPase, cytoplasmic transduction domain A"/>
    <property type="match status" value="1"/>
</dbReference>
<dbReference type="SUPFAM" id="SSF81653">
    <property type="entry name" value="Calcium ATPase, transduction domain A"/>
    <property type="match status" value="1"/>
</dbReference>
<evidence type="ECO:0000256" key="5">
    <source>
        <dbReference type="ARBA" id="ARBA00004555"/>
    </source>
</evidence>
<feature type="binding site" evidence="28">
    <location>
        <position position="661"/>
    </location>
    <ligand>
        <name>ATP</name>
        <dbReference type="ChEBI" id="CHEBI:30616"/>
    </ligand>
</feature>
<evidence type="ECO:0000256" key="28">
    <source>
        <dbReference type="PIRSR" id="PIRSR606539-2"/>
    </source>
</evidence>
<keyword evidence="13" id="KW-0256">Endoplasmic reticulum</keyword>
<feature type="binding site" evidence="28">
    <location>
        <position position="1131"/>
    </location>
    <ligand>
        <name>ATP</name>
        <dbReference type="ChEBI" id="CHEBI:30616"/>
    </ligand>
</feature>
<proteinExistence type="inferred from homology"/>
<feature type="binding site" evidence="28">
    <location>
        <position position="1165"/>
    </location>
    <ligand>
        <name>ATP</name>
        <dbReference type="ChEBI" id="CHEBI:30616"/>
    </ligand>
</feature>
<feature type="compositionally biased region" description="Basic residues" evidence="30">
    <location>
        <begin position="1750"/>
        <end position="1759"/>
    </location>
</feature>
<dbReference type="PROSITE" id="PS00154">
    <property type="entry name" value="ATPASE_E1_E2"/>
    <property type="match status" value="1"/>
</dbReference>
<evidence type="ECO:0000256" key="15">
    <source>
        <dbReference type="ARBA" id="ARBA00022842"/>
    </source>
</evidence>
<comment type="cofactor">
    <cofactor evidence="1 29">
        <name>Mg(2+)</name>
        <dbReference type="ChEBI" id="CHEBI:18420"/>
    </cofactor>
</comment>
<evidence type="ECO:0000259" key="33">
    <source>
        <dbReference type="Pfam" id="PF16212"/>
    </source>
</evidence>
<evidence type="ECO:0000256" key="29">
    <source>
        <dbReference type="PIRSR" id="PIRSR606539-3"/>
    </source>
</evidence>
<dbReference type="Gene3D" id="3.40.50.1000">
    <property type="entry name" value="HAD superfamily/HAD-like"/>
    <property type="match status" value="3"/>
</dbReference>
<sequence length="1900" mass="211692">MSGARKCNETEQKRRQRPDTLELSVLHTCQINIDDEGQLQQTDAEQTATGATGATGTGATGTGATGAGAVERRTRWFHFARKSRRRRMLICEEQLEQEQQLQQLQQQQQQVRLAQPETMNIGNSTLTIATPLAAQNTRVAAAAATTTTTSSIVANDDCFYSVMGAPAAPAVSPAVAPAAAATDSAAISPSEVELQFKQQEQVPAAGRPRLSMLQRLVSWRRSAPETLLSGRHNSSSRPSCELEQPLSTSASARNLRRLSQMRRRRSSYYFSDNERRIRANDKDFNSQFKYHNNYIKTSKYSLLTFLPFNLLEQFQRLANFYFLCLLVLQLIPAISSLTPVTTAIPLIGVLTLTAVKDAYDDIQRHLSDSQVNNRKSKTLRNGKLIEAKWSEVQVGDVIRLDNNQFVAADILLLTTSEPNGLCFIETAELDGETNLKAKQCLTETTELGEQHDLLWDFKGEIICERPNNLLNKFDGTLIWKNQRFALDNDKILLRGCVLRNTQWCYGLVVFAGVDTKLMQNSGKTQFKSTGVDRLLNFIIIGIVLFLVSICAFFAVGSAIWEGLIGQHFQLYLPWEHIIPQEMVASGATVIGLLVFFSYAIVLNTVVPISLYVSVEVIRFVQSFLINWDEEMYYARTQTYAKARTTTLNEELGQIQYIFSDKTGTLTQNIMTFNKCSINGRTYGDVIDMRTGEPIQISEQQSIFKTSNISSSNSSSSNNRCNKTIAATPRSAPTILVHAAEVHATKKKMKSTVLVTSTGGTQLANRPEQLQGCIAGELMSPAVSSVANPLAQKQVHYLLPHSSDYELHDPGCGSGIGSGSGSGSGSDRDTDSGSVGVGDSNRLGACLTRSGQRMRRQLSGLSTSNSSNKVIILHDIQQQQHNPKQQHDKSNNRSQDHRHHQHQNQLTNHRQQLQFNSETSSFQTQFEQVKINSGCCAPFRQQQQQQNNNNNGRQSGATAATATSSGNSNSNSSSSNENSAHQHRYLSTHRFATNWSSSHQKVHVLEPIDFSANPHYETDFRWYDRTLLDAVRSDERHAQNFFRLLALCHTVMAETVDGRLEYQAQSPDEAALVSAARNFGFVFRSRTPNSITIEVMGSLEEYELLHILDFNNVRKRMSVILRRSESVVLYCKGADNVIYDRLHGGQEDMKARTQDHLNKFAGEGLRTLVLAERQLSKDYYNDWRLRHQEASLSMDSREQKLNAIYEEIESDMDLLGVTAIEDKLQDGVPKSISNLQNAGIKIWVLTGDKQETAINIGYSCQLLTDELVDVFIVDGSSVEEVEKQLRQFKESIKIFDRFRPGGIDNYNGESGMDPLSVTMTQTSAFMQDSNGSIISQPPPAISVVTFRWDAKIKDNKGGPDSAECQNIFGDGRKSVDGRQTPAASEVDESTGFALVVNGHSLVHCLSPELETKFLDIASNCKAVICCRVTPLQKALVVELIKRAKNAVTLAIGDGANDVSMIKAAHIGVGISGQEGLQAVLSSDYAIAQFCYLERLLLVHGRWSYYRMCKFLRYFFYKNFAFTLCHCWYSLFCGFSAQTVFDPMFISVYNLFYTSLPVLALGVFEQDVSDKDSVEYPILYTPGLKSELFNIREFIYSVLHGAFTSLILFLIPYGVYKDGVSHNGYIVSDHMTLGAVVATILIVDNTAQIALYTSYWTIVNHITIWGSLIWYFVLDYFYNYVIGGPYVGSLTQAIKDVTFWVTMIITVVMLMAPVLAYKFYLVDVHPSLSDKIRQKSLKKMQSRVSSDVRRTPSSRRGRRSVRSGYAFAHQEGFGRLITSGKIMHKQPKDFAFPLGLGTKKTQALHNNLVAGGSVGGVIGKQMQTSNGHTHIIPHSGNNNNYNNNNNDNTNTNQRHNHINQIHSSMADIRSDGYASVDMQKSNGGSDDLSPRAPCQDLDTINL</sequence>
<dbReference type="Pfam" id="PF16212">
    <property type="entry name" value="PhoLip_ATPase_C"/>
    <property type="match status" value="1"/>
</dbReference>
<dbReference type="FunFam" id="3.40.1110.10:FF:000012">
    <property type="entry name" value="Phospholipid-transporting ATPase"/>
    <property type="match status" value="1"/>
</dbReference>
<feature type="transmembrane region" description="Helical" evidence="31">
    <location>
        <begin position="1696"/>
        <end position="1719"/>
    </location>
</feature>
<evidence type="ECO:0000256" key="30">
    <source>
        <dbReference type="SAM" id="MobiDB-lite"/>
    </source>
</evidence>
<evidence type="ECO:0000256" key="4">
    <source>
        <dbReference type="ARBA" id="ARBA00004316"/>
    </source>
</evidence>
<feature type="transmembrane region" description="Helical" evidence="31">
    <location>
        <begin position="534"/>
        <end position="560"/>
    </location>
</feature>
<evidence type="ECO:0000256" key="16">
    <source>
        <dbReference type="ARBA" id="ARBA00022967"/>
    </source>
</evidence>
<feature type="compositionally biased region" description="Gly residues" evidence="30">
    <location>
        <begin position="53"/>
        <end position="66"/>
    </location>
</feature>
<keyword evidence="9" id="KW-1003">Cell membrane</keyword>
<feature type="binding site" evidence="28">
    <location>
        <position position="1456"/>
    </location>
    <ligand>
        <name>ATP</name>
        <dbReference type="ChEBI" id="CHEBI:30616"/>
    </ligand>
</feature>
<evidence type="ECO:0000256" key="9">
    <source>
        <dbReference type="ARBA" id="ARBA00022475"/>
    </source>
</evidence>
<feature type="domain" description="P-type ATPase C-terminal" evidence="33">
    <location>
        <begin position="1478"/>
        <end position="1724"/>
    </location>
</feature>
<evidence type="ECO:0000259" key="32">
    <source>
        <dbReference type="Pfam" id="PF16209"/>
    </source>
</evidence>
<feature type="binding site" evidence="28">
    <location>
        <position position="662"/>
    </location>
    <ligand>
        <name>ATP</name>
        <dbReference type="ChEBI" id="CHEBI:30616"/>
    </ligand>
</feature>
<feature type="region of interest" description="Disordered" evidence="30">
    <location>
        <begin position="227"/>
        <end position="248"/>
    </location>
</feature>
<feature type="binding site" evidence="28">
    <location>
        <position position="1247"/>
    </location>
    <ligand>
        <name>ATP</name>
        <dbReference type="ChEBI" id="CHEBI:30616"/>
    </ligand>
</feature>
<feature type="compositionally biased region" description="Gly residues" evidence="30">
    <location>
        <begin position="811"/>
        <end position="823"/>
    </location>
</feature>
<dbReference type="PhylomeDB" id="B4JNR4"/>
<keyword evidence="20" id="KW-0966">Cell projection</keyword>
<feature type="binding site" evidence="28">
    <location>
        <position position="660"/>
    </location>
    <ligand>
        <name>ATP</name>
        <dbReference type="ChEBI" id="CHEBI:30616"/>
    </ligand>
</feature>
<feature type="compositionally biased region" description="Low complexity" evidence="30">
    <location>
        <begin position="1835"/>
        <end position="1850"/>
    </location>
</feature>
<dbReference type="GO" id="GO:0005783">
    <property type="term" value="C:endoplasmic reticulum"/>
    <property type="evidence" value="ECO:0007669"/>
    <property type="project" value="UniProtKB-SubCell"/>
</dbReference>
<keyword evidence="15 29" id="KW-0460">Magnesium</keyword>
<dbReference type="FunFam" id="3.40.50.1000:FF:000190">
    <property type="entry name" value="Phospholipid-transporting ATPase"/>
    <property type="match status" value="1"/>
</dbReference>
<feature type="region of interest" description="Disordered" evidence="30">
    <location>
        <begin position="41"/>
        <end position="69"/>
    </location>
</feature>
<feature type="binding site" evidence="29">
    <location>
        <position position="1456"/>
    </location>
    <ligand>
        <name>Mg(2+)</name>
        <dbReference type="ChEBI" id="CHEBI:18420"/>
    </ligand>
</feature>
<dbReference type="SUPFAM" id="SSF56784">
    <property type="entry name" value="HAD-like"/>
    <property type="match status" value="1"/>
</dbReference>
<dbReference type="InterPro" id="IPR032631">
    <property type="entry name" value="P-type_ATPase_N"/>
</dbReference>
<dbReference type="GO" id="GO:0016324">
    <property type="term" value="C:apical plasma membrane"/>
    <property type="evidence" value="ECO:0007669"/>
    <property type="project" value="UniProtKB-SubCell"/>
</dbReference>
<evidence type="ECO:0000256" key="27">
    <source>
        <dbReference type="PIRSR" id="PIRSR606539-1"/>
    </source>
</evidence>
<evidence type="ECO:0000256" key="18">
    <source>
        <dbReference type="ARBA" id="ARBA00023034"/>
    </source>
</evidence>
<reference evidence="34 35" key="1">
    <citation type="journal article" date="2007" name="Nature">
        <title>Evolution of genes and genomes on the Drosophila phylogeny.</title>
        <authorList>
            <consortium name="Drosophila 12 Genomes Consortium"/>
            <person name="Clark A.G."/>
            <person name="Eisen M.B."/>
            <person name="Smith D.R."/>
            <person name="Bergman C.M."/>
            <person name="Oliver B."/>
            <person name="Markow T.A."/>
            <person name="Kaufman T.C."/>
            <person name="Kellis M."/>
            <person name="Gelbart W."/>
            <person name="Iyer V.N."/>
            <person name="Pollard D.A."/>
            <person name="Sackton T.B."/>
            <person name="Larracuente A.M."/>
            <person name="Singh N.D."/>
            <person name="Abad J.P."/>
            <person name="Abt D.N."/>
            <person name="Adryan B."/>
            <person name="Aguade M."/>
            <person name="Akashi H."/>
            <person name="Anderson W.W."/>
            <person name="Aquadro C.F."/>
            <person name="Ardell D.H."/>
            <person name="Arguello R."/>
            <person name="Artieri C.G."/>
            <person name="Barbash D.A."/>
            <person name="Barker D."/>
            <person name="Barsanti P."/>
            <person name="Batterham P."/>
            <person name="Batzoglou S."/>
            <person name="Begun D."/>
            <person name="Bhutkar A."/>
            <person name="Blanco E."/>
            <person name="Bosak S.A."/>
            <person name="Bradley R.K."/>
            <person name="Brand A.D."/>
            <person name="Brent M.R."/>
            <person name="Brooks A.N."/>
            <person name="Brown R.H."/>
            <person name="Butlin R.K."/>
            <person name="Caggese C."/>
            <person name="Calvi B.R."/>
            <person name="Bernardo de Carvalho A."/>
            <person name="Caspi A."/>
            <person name="Castrezana S."/>
            <person name="Celniker S.E."/>
            <person name="Chang J.L."/>
            <person name="Chapple C."/>
            <person name="Chatterji S."/>
            <person name="Chinwalla A."/>
            <person name="Civetta A."/>
            <person name="Clifton S.W."/>
            <person name="Comeron J.M."/>
            <person name="Costello J.C."/>
            <person name="Coyne J.A."/>
            <person name="Daub J."/>
            <person name="David R.G."/>
            <person name="Delcher A.L."/>
            <person name="Delehaunty K."/>
            <person name="Do C.B."/>
            <person name="Ebling H."/>
            <person name="Edwards K."/>
            <person name="Eickbush T."/>
            <person name="Evans J.D."/>
            <person name="Filipski A."/>
            <person name="Findeiss S."/>
            <person name="Freyhult E."/>
            <person name="Fulton L."/>
            <person name="Fulton R."/>
            <person name="Garcia A.C."/>
            <person name="Gardiner A."/>
            <person name="Garfield D.A."/>
            <person name="Garvin B.E."/>
            <person name="Gibson G."/>
            <person name="Gilbert D."/>
            <person name="Gnerre S."/>
            <person name="Godfrey J."/>
            <person name="Good R."/>
            <person name="Gotea V."/>
            <person name="Gravely B."/>
            <person name="Greenberg A.J."/>
            <person name="Griffiths-Jones S."/>
            <person name="Gross S."/>
            <person name="Guigo R."/>
            <person name="Gustafson E.A."/>
            <person name="Haerty W."/>
            <person name="Hahn M.W."/>
            <person name="Halligan D.L."/>
            <person name="Halpern A.L."/>
            <person name="Halter G.M."/>
            <person name="Han M.V."/>
            <person name="Heger A."/>
            <person name="Hillier L."/>
            <person name="Hinrichs A.S."/>
            <person name="Holmes I."/>
            <person name="Hoskins R.A."/>
            <person name="Hubisz M.J."/>
            <person name="Hultmark D."/>
            <person name="Huntley M.A."/>
            <person name="Jaffe D.B."/>
            <person name="Jagadeeshan S."/>
            <person name="Jeck W.R."/>
            <person name="Johnson J."/>
            <person name="Jones C.D."/>
            <person name="Jordan W.C."/>
            <person name="Karpen G.H."/>
            <person name="Kataoka E."/>
            <person name="Keightley P.D."/>
            <person name="Kheradpour P."/>
            <person name="Kirkness E.F."/>
            <person name="Koerich L.B."/>
            <person name="Kristiansen K."/>
            <person name="Kudrna D."/>
            <person name="Kulathinal R.J."/>
            <person name="Kumar S."/>
            <person name="Kwok R."/>
            <person name="Lander E."/>
            <person name="Langley C.H."/>
            <person name="Lapoint R."/>
            <person name="Lazzaro B.P."/>
            <person name="Lee S.J."/>
            <person name="Levesque L."/>
            <person name="Li R."/>
            <person name="Lin C.F."/>
            <person name="Lin M.F."/>
            <person name="Lindblad-Toh K."/>
            <person name="Llopart A."/>
            <person name="Long M."/>
            <person name="Low L."/>
            <person name="Lozovsky E."/>
            <person name="Lu J."/>
            <person name="Luo M."/>
            <person name="Machado C.A."/>
            <person name="Makalowski W."/>
            <person name="Marzo M."/>
            <person name="Matsuda M."/>
            <person name="Matzkin L."/>
            <person name="McAllister B."/>
            <person name="McBride C.S."/>
            <person name="McKernan B."/>
            <person name="McKernan K."/>
            <person name="Mendez-Lago M."/>
            <person name="Minx P."/>
            <person name="Mollenhauer M.U."/>
            <person name="Montooth K."/>
            <person name="Mount S.M."/>
            <person name="Mu X."/>
            <person name="Myers E."/>
            <person name="Negre B."/>
            <person name="Newfeld S."/>
            <person name="Nielsen R."/>
            <person name="Noor M.A."/>
            <person name="O'Grady P."/>
            <person name="Pachter L."/>
            <person name="Papaceit M."/>
            <person name="Parisi M.J."/>
            <person name="Parisi M."/>
            <person name="Parts L."/>
            <person name="Pedersen J.S."/>
            <person name="Pesole G."/>
            <person name="Phillippy A.M."/>
            <person name="Ponting C.P."/>
            <person name="Pop M."/>
            <person name="Porcelli D."/>
            <person name="Powell J.R."/>
            <person name="Prohaska S."/>
            <person name="Pruitt K."/>
            <person name="Puig M."/>
            <person name="Quesneville H."/>
            <person name="Ram K.R."/>
            <person name="Rand D."/>
            <person name="Rasmussen M.D."/>
            <person name="Reed L.K."/>
            <person name="Reenan R."/>
            <person name="Reily A."/>
            <person name="Remington K.A."/>
            <person name="Rieger T.T."/>
            <person name="Ritchie M.G."/>
            <person name="Robin C."/>
            <person name="Rogers Y.H."/>
            <person name="Rohde C."/>
            <person name="Rozas J."/>
            <person name="Rubenfield M.J."/>
            <person name="Ruiz A."/>
            <person name="Russo S."/>
            <person name="Salzberg S.L."/>
            <person name="Sanchez-Gracia A."/>
            <person name="Saranga D.J."/>
            <person name="Sato H."/>
            <person name="Schaeffer S.W."/>
            <person name="Schatz M.C."/>
            <person name="Schlenke T."/>
            <person name="Schwartz R."/>
            <person name="Segarra C."/>
            <person name="Singh R.S."/>
            <person name="Sirot L."/>
            <person name="Sirota M."/>
            <person name="Sisneros N.B."/>
            <person name="Smith C.D."/>
            <person name="Smith T.F."/>
            <person name="Spieth J."/>
            <person name="Stage D.E."/>
            <person name="Stark A."/>
            <person name="Stephan W."/>
            <person name="Strausberg R.L."/>
            <person name="Strempel S."/>
            <person name="Sturgill D."/>
            <person name="Sutton G."/>
            <person name="Sutton G.G."/>
            <person name="Tao W."/>
            <person name="Teichmann S."/>
            <person name="Tobari Y.N."/>
            <person name="Tomimura Y."/>
            <person name="Tsolas J.M."/>
            <person name="Valente V.L."/>
            <person name="Venter E."/>
            <person name="Venter J.C."/>
            <person name="Vicario S."/>
            <person name="Vieira F.G."/>
            <person name="Vilella A.J."/>
            <person name="Villasante A."/>
            <person name="Walenz B."/>
            <person name="Wang J."/>
            <person name="Wasserman M."/>
            <person name="Watts T."/>
            <person name="Wilson D."/>
            <person name="Wilson R.K."/>
            <person name="Wing R.A."/>
            <person name="Wolfner M.F."/>
            <person name="Wong A."/>
            <person name="Wong G.K."/>
            <person name="Wu C.I."/>
            <person name="Wu G."/>
            <person name="Yamamoto D."/>
            <person name="Yang H.P."/>
            <person name="Yang S.P."/>
            <person name="Yorke J.A."/>
            <person name="Yoshida K."/>
            <person name="Zdobnov E."/>
            <person name="Zhang P."/>
            <person name="Zhang Y."/>
            <person name="Zimin A.V."/>
            <person name="Baldwin J."/>
            <person name="Abdouelleil A."/>
            <person name="Abdulkadir J."/>
            <person name="Abebe A."/>
            <person name="Abera B."/>
            <person name="Abreu J."/>
            <person name="Acer S.C."/>
            <person name="Aftuck L."/>
            <person name="Alexander A."/>
            <person name="An P."/>
            <person name="Anderson E."/>
            <person name="Anderson S."/>
            <person name="Arachi H."/>
            <person name="Azer M."/>
            <person name="Bachantsang P."/>
            <person name="Barry A."/>
            <person name="Bayul T."/>
            <person name="Berlin A."/>
            <person name="Bessette D."/>
            <person name="Bloom T."/>
            <person name="Blye J."/>
            <person name="Boguslavskiy L."/>
            <person name="Bonnet C."/>
            <person name="Boukhgalter B."/>
            <person name="Bourzgui I."/>
            <person name="Brown A."/>
            <person name="Cahill P."/>
            <person name="Channer S."/>
            <person name="Cheshatsang Y."/>
            <person name="Chuda L."/>
            <person name="Citroen M."/>
            <person name="Collymore A."/>
            <person name="Cooke P."/>
            <person name="Costello M."/>
            <person name="D'Aco K."/>
            <person name="Daza R."/>
            <person name="De Haan G."/>
            <person name="DeGray S."/>
            <person name="DeMaso C."/>
            <person name="Dhargay N."/>
            <person name="Dooley K."/>
            <person name="Dooley E."/>
            <person name="Doricent M."/>
            <person name="Dorje P."/>
            <person name="Dorjee K."/>
            <person name="Dupes A."/>
            <person name="Elong R."/>
            <person name="Falk J."/>
            <person name="Farina A."/>
            <person name="Faro S."/>
            <person name="Ferguson D."/>
            <person name="Fisher S."/>
            <person name="Foley C.D."/>
            <person name="Franke A."/>
            <person name="Friedrich D."/>
            <person name="Gadbois L."/>
            <person name="Gearin G."/>
            <person name="Gearin C.R."/>
            <person name="Giannoukos G."/>
            <person name="Goode T."/>
            <person name="Graham J."/>
            <person name="Grandbois E."/>
            <person name="Grewal S."/>
            <person name="Gyaltsen K."/>
            <person name="Hafez N."/>
            <person name="Hagos B."/>
            <person name="Hall J."/>
            <person name="Henson C."/>
            <person name="Hollinger A."/>
            <person name="Honan T."/>
            <person name="Huard M.D."/>
            <person name="Hughes L."/>
            <person name="Hurhula B."/>
            <person name="Husby M.E."/>
            <person name="Kamat A."/>
            <person name="Kanga B."/>
            <person name="Kashin S."/>
            <person name="Khazanovich D."/>
            <person name="Kisner P."/>
            <person name="Lance K."/>
            <person name="Lara M."/>
            <person name="Lee W."/>
            <person name="Lennon N."/>
            <person name="Letendre F."/>
            <person name="LeVine R."/>
            <person name="Lipovsky A."/>
            <person name="Liu X."/>
            <person name="Liu J."/>
            <person name="Liu S."/>
            <person name="Lokyitsang T."/>
            <person name="Lokyitsang Y."/>
            <person name="Lubonja R."/>
            <person name="Lui A."/>
            <person name="MacDonald P."/>
            <person name="Magnisalis V."/>
            <person name="Maru K."/>
            <person name="Matthews C."/>
            <person name="McCusker W."/>
            <person name="McDonough S."/>
            <person name="Mehta T."/>
            <person name="Meldrim J."/>
            <person name="Meneus L."/>
            <person name="Mihai O."/>
            <person name="Mihalev A."/>
            <person name="Mihova T."/>
            <person name="Mittelman R."/>
            <person name="Mlenga V."/>
            <person name="Montmayeur A."/>
            <person name="Mulrain L."/>
            <person name="Navidi A."/>
            <person name="Naylor J."/>
            <person name="Negash T."/>
            <person name="Nguyen T."/>
            <person name="Nguyen N."/>
            <person name="Nicol R."/>
            <person name="Norbu C."/>
            <person name="Norbu N."/>
            <person name="Novod N."/>
            <person name="O'Neill B."/>
            <person name="Osman S."/>
            <person name="Markiewicz E."/>
            <person name="Oyono O.L."/>
            <person name="Patti C."/>
            <person name="Phunkhang P."/>
            <person name="Pierre F."/>
            <person name="Priest M."/>
            <person name="Raghuraman S."/>
            <person name="Rege F."/>
            <person name="Reyes R."/>
            <person name="Rise C."/>
            <person name="Rogov P."/>
            <person name="Ross K."/>
            <person name="Ryan E."/>
            <person name="Settipalli S."/>
            <person name="Shea T."/>
            <person name="Sherpa N."/>
            <person name="Shi L."/>
            <person name="Shih D."/>
            <person name="Sparrow T."/>
            <person name="Spaulding J."/>
            <person name="Stalker J."/>
            <person name="Stange-Thomann N."/>
            <person name="Stavropoulos S."/>
            <person name="Stone C."/>
            <person name="Strader C."/>
            <person name="Tesfaye S."/>
            <person name="Thomson T."/>
            <person name="Thoulutsang Y."/>
            <person name="Thoulutsang D."/>
            <person name="Topham K."/>
            <person name="Topping I."/>
            <person name="Tsamla T."/>
            <person name="Vassiliev H."/>
            <person name="Vo A."/>
            <person name="Wangchuk T."/>
            <person name="Wangdi T."/>
            <person name="Weiand M."/>
            <person name="Wilkinson J."/>
            <person name="Wilson A."/>
            <person name="Yadav S."/>
            <person name="Young G."/>
            <person name="Yu Q."/>
            <person name="Zembek L."/>
            <person name="Zhong D."/>
            <person name="Zimmer A."/>
            <person name="Zwirko Z."/>
            <person name="Jaffe D.B."/>
            <person name="Alvarez P."/>
            <person name="Brockman W."/>
            <person name="Butler J."/>
            <person name="Chin C."/>
            <person name="Gnerre S."/>
            <person name="Grabherr M."/>
            <person name="Kleber M."/>
            <person name="Mauceli E."/>
            <person name="MacCallum I."/>
        </authorList>
    </citation>
    <scope>NUCLEOTIDE SEQUENCE [LARGE SCALE GENOMIC DNA]</scope>
    <source>
        <strain evidence="35">Tucson 15287-2541.00</strain>
    </source>
</reference>
<evidence type="ECO:0000256" key="1">
    <source>
        <dbReference type="ARBA" id="ARBA00001946"/>
    </source>
</evidence>
<dbReference type="NCBIfam" id="TIGR01652">
    <property type="entry name" value="ATPase-Plipid"/>
    <property type="match status" value="1"/>
</dbReference>
<feature type="binding site" evidence="28">
    <location>
        <position position="1068"/>
    </location>
    <ligand>
        <name>ATP</name>
        <dbReference type="ChEBI" id="CHEBI:30616"/>
    </ligand>
</feature>
<comment type="catalytic activity">
    <reaction evidence="22">
        <text>a 1,2-diacyl-sn-glycero-3-phosphocholine(out) + ATP + H2O = a 1,2-diacyl-sn-glycero-3-phosphocholine(in) + ADP + phosphate + H(+)</text>
        <dbReference type="Rhea" id="RHEA:38583"/>
        <dbReference type="ChEBI" id="CHEBI:15377"/>
        <dbReference type="ChEBI" id="CHEBI:15378"/>
        <dbReference type="ChEBI" id="CHEBI:30616"/>
        <dbReference type="ChEBI" id="CHEBI:43474"/>
        <dbReference type="ChEBI" id="CHEBI:57643"/>
        <dbReference type="ChEBI" id="CHEBI:456216"/>
    </reaction>
    <physiologicalReaction direction="left-to-right" evidence="22">
        <dbReference type="Rhea" id="RHEA:38584"/>
    </physiologicalReaction>
</comment>
<organism evidence="35">
    <name type="scientific">Drosophila grimshawi</name>
    <name type="common">Hawaiian fruit fly</name>
    <name type="synonym">Idiomyia grimshawi</name>
    <dbReference type="NCBI Taxonomy" id="7222"/>
    <lineage>
        <taxon>Eukaryota</taxon>
        <taxon>Metazoa</taxon>
        <taxon>Ecdysozoa</taxon>
        <taxon>Arthropoda</taxon>
        <taxon>Hexapoda</taxon>
        <taxon>Insecta</taxon>
        <taxon>Pterygota</taxon>
        <taxon>Neoptera</taxon>
        <taxon>Endopterygota</taxon>
        <taxon>Diptera</taxon>
        <taxon>Brachycera</taxon>
        <taxon>Muscomorpha</taxon>
        <taxon>Ephydroidea</taxon>
        <taxon>Drosophilidae</taxon>
        <taxon>Drosophila</taxon>
        <taxon>Hawaiian Drosophila</taxon>
    </lineage>
</organism>
<dbReference type="InterPro" id="IPR032630">
    <property type="entry name" value="P_typ_ATPase_c"/>
</dbReference>